<dbReference type="RefSeq" id="WP_162375480.1">
    <property type="nucleotide sequence ID" value="NZ_JBHTKN010000003.1"/>
</dbReference>
<reference evidence="3" key="1">
    <citation type="journal article" date="2019" name="Int. J. Syst. Evol. Microbiol.">
        <title>The Global Catalogue of Microorganisms (GCM) 10K type strain sequencing project: providing services to taxonomists for standard genome sequencing and annotation.</title>
        <authorList>
            <consortium name="The Broad Institute Genomics Platform"/>
            <consortium name="The Broad Institute Genome Sequencing Center for Infectious Disease"/>
            <person name="Wu L."/>
            <person name="Ma J."/>
        </authorList>
    </citation>
    <scope>NUCLEOTIDE SEQUENCE [LARGE SCALE GENOMIC DNA]</scope>
    <source>
        <strain evidence="3">CCUG 55854</strain>
    </source>
</reference>
<accession>A0ABW3LU40</accession>
<gene>
    <name evidence="2" type="ORF">ACFQ2N_06260</name>
</gene>
<keyword evidence="3" id="KW-1185">Reference proteome</keyword>
<feature type="region of interest" description="Disordered" evidence="1">
    <location>
        <begin position="297"/>
        <end position="330"/>
    </location>
</feature>
<organism evidence="2 3">
    <name type="scientific">Pseudoxanthomonas kaohsiungensis</name>
    <dbReference type="NCBI Taxonomy" id="283923"/>
    <lineage>
        <taxon>Bacteria</taxon>
        <taxon>Pseudomonadati</taxon>
        <taxon>Pseudomonadota</taxon>
        <taxon>Gammaproteobacteria</taxon>
        <taxon>Lysobacterales</taxon>
        <taxon>Lysobacteraceae</taxon>
        <taxon>Pseudoxanthomonas</taxon>
    </lineage>
</organism>
<evidence type="ECO:0000256" key="1">
    <source>
        <dbReference type="SAM" id="MobiDB-lite"/>
    </source>
</evidence>
<comment type="caution">
    <text evidence="2">The sequence shown here is derived from an EMBL/GenBank/DDBJ whole genome shotgun (WGS) entry which is preliminary data.</text>
</comment>
<sequence length="1340" mass="142195">MSRRTRKDAAPVPAGAAANPNAATIAALRSKRFLAADRAAIDLGEIATWDKYLLRERRLLVPVDVQALYVPAGSSEPMVRLPMLVAGAGGTTVEDVEDGMPDPFDPGQPRPAGVHLHWAMPDALLRGELKEAGDGSANRLALPPLPDRWVVLRLLLPSGADRPVVTGWVLEADRAVAVPLAQWTEDGQASNAATPAGTPIDADALTGTVGGSVAWSGVYDAVLNRFAFHDPLDDADALARPGVEEDCASYVVAGWWSDAARDPLDAARDRASLHELLEGLRWRLLYEWGDEAGERSRQQAQDDLRKALGLSSAGRRDTPRPTKKSAGRARAAAQAASASAFVPLDRNVLAVQPYVAASIFANDAVERFVAPAWQLRSSLLHGVIHGVPVRGAAALDRRPDSRSLEVSLGLQEDDLLAALAVPASASPEERRSADRLLTAFTAQKVDRLGAADGAVELEEHEHGAAFASLPAGSAGNDRYLKRVQTGGVGGLGVGRKRAKASATHLKKTGAAAQGPMLQAQTIFSLQARPSLMIASEALIGDLARSRVGDVLAPTEARVVDRPAPRHAFPTEPMLAVRGAGRSLRHGSDGRFSADGKLTCRWPSHVVASIDGVIAADRFIASLGNGSLPSEVLALAREALLHDPYHDEWIAAALAPPGTGRTALLKRLKAESALRYGRDGTYDGATVAFDPVLARATPARAMAARQQARTGAWQQQKRVADQMRRFSLFKGADPDPVGVTTWAQPWIPLWLEWEVAIDGLDPPSLQAWSLGAVDLENASLAIEGASAYVRGRSPLTTGAAKTLHSAIDDWLQKEEALDRAHAGQVDDALEESYRTLADAVEGLDVVTATLDGLRHQLLGLRSSDGLRRPATPAGVANPVPEDAPHALLAGRLKLSRARLLDAFGRTLEVPVDAVRTPARASLDGEPGALALPPRLLRPARWLFRLVEAGTPPAAEGIEARVDQIEPALQVNPVAGFLMPDHLDESLEMFDASGAPVGELLHEPSSGGVMWEIAAGREGPADAGPHYGLAPAQKALGDLAVALVAADAAARQGSALDPDGPHESALSAMLRAIDATLWSVDSFASLGSEHVAGLVGRPIAVVRAQLRLELRPPDDIDLSDPVHAQQWQQAERDAARYAFPVRIGEVTRSDDGVLGFFVDDDYSRFRLVDKAIAGAATESGRSRGQLGLYPPPAGMPANEPLAHPYIAGSDDADTLQLHIGQRVTLTLLMHPSGKATLTSGVLPRKQLALARDWVGPGLAAIAPSLRTGPVLVETDLAVEGQVRLPKVSVFGKDQNFLWRDTPATWRTDAILAATQAALLPESPAELREGWIRVAPDTGNDDT</sequence>
<evidence type="ECO:0000313" key="2">
    <source>
        <dbReference type="EMBL" id="MFD1041948.1"/>
    </source>
</evidence>
<dbReference type="EMBL" id="JBHTKN010000003">
    <property type="protein sequence ID" value="MFD1041948.1"/>
    <property type="molecule type" value="Genomic_DNA"/>
</dbReference>
<proteinExistence type="predicted"/>
<evidence type="ECO:0000313" key="3">
    <source>
        <dbReference type="Proteomes" id="UP001597033"/>
    </source>
</evidence>
<protein>
    <submittedName>
        <fullName evidence="2">Uncharacterized protein</fullName>
    </submittedName>
</protein>
<dbReference type="Proteomes" id="UP001597033">
    <property type="component" value="Unassembled WGS sequence"/>
</dbReference>
<name>A0ABW3LU40_9GAMM</name>
<feature type="compositionally biased region" description="Basic and acidic residues" evidence="1">
    <location>
        <begin position="297"/>
        <end position="306"/>
    </location>
</feature>